<evidence type="ECO:0000256" key="2">
    <source>
        <dbReference type="SAM" id="SignalP"/>
    </source>
</evidence>
<organism evidence="3 4">
    <name type="scientific">Spodoptera exigua</name>
    <name type="common">Beet armyworm</name>
    <name type="synonym">Noctua fulgens</name>
    <dbReference type="NCBI Taxonomy" id="7107"/>
    <lineage>
        <taxon>Eukaryota</taxon>
        <taxon>Metazoa</taxon>
        <taxon>Ecdysozoa</taxon>
        <taxon>Arthropoda</taxon>
        <taxon>Hexapoda</taxon>
        <taxon>Insecta</taxon>
        <taxon>Pterygota</taxon>
        <taxon>Neoptera</taxon>
        <taxon>Endopterygota</taxon>
        <taxon>Lepidoptera</taxon>
        <taxon>Glossata</taxon>
        <taxon>Ditrysia</taxon>
        <taxon>Noctuoidea</taxon>
        <taxon>Noctuidae</taxon>
        <taxon>Amphipyrinae</taxon>
        <taxon>Spodoptera</taxon>
    </lineage>
</organism>
<evidence type="ECO:0000256" key="1">
    <source>
        <dbReference type="SAM" id="MobiDB-lite"/>
    </source>
</evidence>
<name>A0A922MUG6_SPOEX</name>
<proteinExistence type="predicted"/>
<protein>
    <submittedName>
        <fullName evidence="3">Uncharacterized protein</fullName>
    </submittedName>
</protein>
<dbReference type="Proteomes" id="UP000814243">
    <property type="component" value="Unassembled WGS sequence"/>
</dbReference>
<feature type="region of interest" description="Disordered" evidence="1">
    <location>
        <begin position="411"/>
        <end position="446"/>
    </location>
</feature>
<accession>A0A922MUG6</accession>
<comment type="caution">
    <text evidence="3">The sequence shown here is derived from an EMBL/GenBank/DDBJ whole genome shotgun (WGS) entry which is preliminary data.</text>
</comment>
<feature type="chain" id="PRO_5037734584" evidence="2">
    <location>
        <begin position="20"/>
        <end position="654"/>
    </location>
</feature>
<reference evidence="3" key="1">
    <citation type="journal article" date="2021" name="G3 (Bethesda)">
        <title>Genome and transcriptome analysis of the beet armyworm Spodoptera exigua reveals targets for pest control. .</title>
        <authorList>
            <person name="Simon S."/>
            <person name="Breeschoten T."/>
            <person name="Jansen H.J."/>
            <person name="Dirks R.P."/>
            <person name="Schranz M.E."/>
            <person name="Ros V.I.D."/>
        </authorList>
    </citation>
    <scope>NUCLEOTIDE SEQUENCE</scope>
    <source>
        <strain evidence="3">TB_SE_WUR_2020</strain>
    </source>
</reference>
<sequence length="654" mass="76872">MRYFCLTVLIILYLGTVEAGLFLNLKDDVVAIWEERHAQNKATSVKEKRTFRKFLIDPSKNTTLHQNNVTHLERDRNGEQKSTDFDAAAKFPVPMPVFRTELDNQNAPSPKEKKVSQNKTNIFKLGRSSNKYAIDTSVSEVNSFLNTPNIIGSKAKFKTLTDNNNKDVMKKDRNSEIHKLKKERKPEISLDRNKSSTLNKEGVTNIFSKVTRKLKLMSNGIITKNENNVKSREIFREHSKDFYVSKDHSNKLSGQNNTASVEKIRTHEKHTDTIKHNLTKHNETLANIPKFRGRLIDSDSSSISSDVDRITGMEEFKDQWMQKKYEALNSTQLRGDVVNMAAARPWGVPCGDPNQHDTPWGSCTTPAECDPEYRIYRGDYFCGRTSFVCCTLIMNSYDLYQGLDISMEVSSESTDSSEKKNHNPDEVARKKQKKEHKKRRRERARKKKLIRNHIKRITRQFKRILNSAYRNRSAETRKKTVALQKFIENMKEEFKKDRISLLKIRHYDVLKMYDKLQAKLNKITSFNENFMNNDTFRNIVLNGNVDRDKLKQYLRSQPEFKKYFKNKRRYRTKGISKNTRNVKHMKRVNERKPKKRNLRKRKHEKRNSIKRNYPHTRRNGIIDVDFGLDEEDQPLENIQPKNFDYDVEYGVLYY</sequence>
<evidence type="ECO:0000313" key="4">
    <source>
        <dbReference type="Proteomes" id="UP000814243"/>
    </source>
</evidence>
<feature type="region of interest" description="Disordered" evidence="1">
    <location>
        <begin position="587"/>
        <end position="616"/>
    </location>
</feature>
<dbReference type="EMBL" id="JACEFF010000163">
    <property type="protein sequence ID" value="KAH9642989.1"/>
    <property type="molecule type" value="Genomic_DNA"/>
</dbReference>
<feature type="compositionally biased region" description="Basic residues" evidence="1">
    <location>
        <begin position="592"/>
        <end position="616"/>
    </location>
</feature>
<gene>
    <name evidence="3" type="ORF">HF086_013550</name>
</gene>
<feature type="compositionally biased region" description="Basic and acidic residues" evidence="1">
    <location>
        <begin position="416"/>
        <end position="429"/>
    </location>
</feature>
<dbReference type="AlphaFoldDB" id="A0A922MUG6"/>
<evidence type="ECO:0000313" key="3">
    <source>
        <dbReference type="EMBL" id="KAH9642989.1"/>
    </source>
</evidence>
<feature type="signal peptide" evidence="2">
    <location>
        <begin position="1"/>
        <end position="19"/>
    </location>
</feature>
<keyword evidence="2" id="KW-0732">Signal</keyword>
<feature type="compositionally biased region" description="Basic residues" evidence="1">
    <location>
        <begin position="430"/>
        <end position="446"/>
    </location>
</feature>